<dbReference type="SMART" id="SM00369">
    <property type="entry name" value="LRR_TYP"/>
    <property type="match status" value="5"/>
</dbReference>
<accession>A0A9W9YQ43</accession>
<evidence type="ECO:0000256" key="4">
    <source>
        <dbReference type="ARBA" id="ARBA00022692"/>
    </source>
</evidence>
<keyword evidence="9" id="KW-0675">Receptor</keyword>
<evidence type="ECO:0000256" key="1">
    <source>
        <dbReference type="ARBA" id="ARBA00004651"/>
    </source>
</evidence>
<evidence type="ECO:0000256" key="8">
    <source>
        <dbReference type="ARBA" id="ARBA00023136"/>
    </source>
</evidence>
<dbReference type="Gene3D" id="1.20.1070.10">
    <property type="entry name" value="Rhodopsin 7-helix transmembrane proteins"/>
    <property type="match status" value="1"/>
</dbReference>
<comment type="subcellular location">
    <subcellularLocation>
        <location evidence="1">Cell membrane</location>
        <topology evidence="1">Multi-pass membrane protein</topology>
    </subcellularLocation>
</comment>
<dbReference type="PRINTS" id="PR00237">
    <property type="entry name" value="GPCRRHODOPSN"/>
</dbReference>
<dbReference type="Proteomes" id="UP001163046">
    <property type="component" value="Unassembled WGS sequence"/>
</dbReference>
<dbReference type="GO" id="GO:0009755">
    <property type="term" value="P:hormone-mediated signaling pathway"/>
    <property type="evidence" value="ECO:0007669"/>
    <property type="project" value="TreeGrafter"/>
</dbReference>
<proteinExistence type="predicted"/>
<protein>
    <recommendedName>
        <fullName evidence="12">G-protein coupled receptors family 1 profile domain-containing protein</fullName>
    </recommendedName>
</protein>
<evidence type="ECO:0000259" key="12">
    <source>
        <dbReference type="PROSITE" id="PS50262"/>
    </source>
</evidence>
<reference evidence="13" key="1">
    <citation type="submission" date="2023-01" db="EMBL/GenBank/DDBJ databases">
        <title>Genome assembly of the deep-sea coral Lophelia pertusa.</title>
        <authorList>
            <person name="Herrera S."/>
            <person name="Cordes E."/>
        </authorList>
    </citation>
    <scope>NUCLEOTIDE SEQUENCE</scope>
    <source>
        <strain evidence="13">USNM1676648</strain>
        <tissue evidence="13">Polyp</tissue>
    </source>
</reference>
<evidence type="ECO:0000256" key="6">
    <source>
        <dbReference type="ARBA" id="ARBA00022989"/>
    </source>
</evidence>
<dbReference type="Pfam" id="PF13855">
    <property type="entry name" value="LRR_8"/>
    <property type="match status" value="1"/>
</dbReference>
<keyword evidence="8 11" id="KW-0472">Membrane</keyword>
<dbReference type="GO" id="GO:0005886">
    <property type="term" value="C:plasma membrane"/>
    <property type="evidence" value="ECO:0007669"/>
    <property type="project" value="UniProtKB-SubCell"/>
</dbReference>
<feature type="transmembrane region" description="Helical" evidence="11">
    <location>
        <begin position="449"/>
        <end position="471"/>
    </location>
</feature>
<dbReference type="AlphaFoldDB" id="A0A9W9YQ43"/>
<dbReference type="InterPro" id="IPR003591">
    <property type="entry name" value="Leu-rich_rpt_typical-subtyp"/>
</dbReference>
<dbReference type="Gene3D" id="3.80.10.10">
    <property type="entry name" value="Ribonuclease Inhibitor"/>
    <property type="match status" value="1"/>
</dbReference>
<dbReference type="EMBL" id="MU827318">
    <property type="protein sequence ID" value="KAJ7357747.1"/>
    <property type="molecule type" value="Genomic_DNA"/>
</dbReference>
<dbReference type="SUPFAM" id="SSF52058">
    <property type="entry name" value="L domain-like"/>
    <property type="match status" value="1"/>
</dbReference>
<dbReference type="InterPro" id="IPR032675">
    <property type="entry name" value="LRR_dom_sf"/>
</dbReference>
<dbReference type="PROSITE" id="PS51450">
    <property type="entry name" value="LRR"/>
    <property type="match status" value="2"/>
</dbReference>
<evidence type="ECO:0000313" key="14">
    <source>
        <dbReference type="Proteomes" id="UP001163046"/>
    </source>
</evidence>
<feature type="transmembrane region" description="Helical" evidence="11">
    <location>
        <begin position="277"/>
        <end position="298"/>
    </location>
</feature>
<feature type="transmembrane region" description="Helical" evidence="11">
    <location>
        <begin position="369"/>
        <end position="392"/>
    </location>
</feature>
<keyword evidence="4 11" id="KW-0812">Transmembrane</keyword>
<dbReference type="PRINTS" id="PR00019">
    <property type="entry name" value="LEURICHRPT"/>
</dbReference>
<gene>
    <name evidence="13" type="ORF">OS493_023221</name>
</gene>
<dbReference type="PANTHER" id="PTHR24372:SF77">
    <property type="entry name" value="G-PROTEIN COUPLED RECEPTORS FAMILY 1 PROFILE DOMAIN-CONTAINING PROTEIN"/>
    <property type="match status" value="1"/>
</dbReference>
<keyword evidence="6 11" id="KW-1133">Transmembrane helix</keyword>
<dbReference type="Pfam" id="PF00001">
    <property type="entry name" value="7tm_1"/>
    <property type="match status" value="1"/>
</dbReference>
<evidence type="ECO:0000256" key="2">
    <source>
        <dbReference type="ARBA" id="ARBA00022475"/>
    </source>
</evidence>
<evidence type="ECO:0000256" key="7">
    <source>
        <dbReference type="ARBA" id="ARBA00023040"/>
    </source>
</evidence>
<dbReference type="InterPro" id="IPR000276">
    <property type="entry name" value="GPCR_Rhodpsn"/>
</dbReference>
<keyword evidence="3" id="KW-0433">Leucine-rich repeat</keyword>
<dbReference type="SUPFAM" id="SSF81321">
    <property type="entry name" value="Family A G protein-coupled receptor-like"/>
    <property type="match status" value="1"/>
</dbReference>
<evidence type="ECO:0000256" key="9">
    <source>
        <dbReference type="ARBA" id="ARBA00023170"/>
    </source>
</evidence>
<dbReference type="InterPro" id="IPR017452">
    <property type="entry name" value="GPCR_Rhodpsn_7TM"/>
</dbReference>
<feature type="transmembrane region" description="Helical" evidence="11">
    <location>
        <begin position="319"/>
        <end position="340"/>
    </location>
</feature>
<feature type="transmembrane region" description="Helical" evidence="11">
    <location>
        <begin position="236"/>
        <end position="257"/>
    </location>
</feature>
<feature type="transmembrane region" description="Helical" evidence="11">
    <location>
        <begin position="205"/>
        <end position="224"/>
    </location>
</feature>
<feature type="domain" description="G-protein coupled receptors family 1 profile" evidence="12">
    <location>
        <begin position="216"/>
        <end position="469"/>
    </location>
</feature>
<evidence type="ECO:0000256" key="11">
    <source>
        <dbReference type="SAM" id="Phobius"/>
    </source>
</evidence>
<keyword evidence="5" id="KW-0677">Repeat</keyword>
<dbReference type="PANTHER" id="PTHR24372">
    <property type="entry name" value="GLYCOPROTEIN HORMONE RECEPTOR"/>
    <property type="match status" value="1"/>
</dbReference>
<dbReference type="PROSITE" id="PS50262">
    <property type="entry name" value="G_PROTEIN_RECEP_F1_2"/>
    <property type="match status" value="1"/>
</dbReference>
<keyword evidence="2" id="KW-1003">Cell membrane</keyword>
<organism evidence="13 14">
    <name type="scientific">Desmophyllum pertusum</name>
    <dbReference type="NCBI Taxonomy" id="174260"/>
    <lineage>
        <taxon>Eukaryota</taxon>
        <taxon>Metazoa</taxon>
        <taxon>Cnidaria</taxon>
        <taxon>Anthozoa</taxon>
        <taxon>Hexacorallia</taxon>
        <taxon>Scleractinia</taxon>
        <taxon>Caryophylliina</taxon>
        <taxon>Caryophylliidae</taxon>
        <taxon>Desmophyllum</taxon>
    </lineage>
</organism>
<dbReference type="InterPro" id="IPR001611">
    <property type="entry name" value="Leu-rich_rpt"/>
</dbReference>
<dbReference type="Pfam" id="PF00560">
    <property type="entry name" value="LRR_1"/>
    <property type="match status" value="1"/>
</dbReference>
<feature type="transmembrane region" description="Helical" evidence="11">
    <location>
        <begin position="413"/>
        <end position="434"/>
    </location>
</feature>
<comment type="caution">
    <text evidence="13">The sequence shown here is derived from an EMBL/GenBank/DDBJ whole genome shotgun (WGS) entry which is preliminary data.</text>
</comment>
<evidence type="ECO:0000256" key="10">
    <source>
        <dbReference type="ARBA" id="ARBA00023224"/>
    </source>
</evidence>
<sequence>MKQLQELIISHNNIKALSGNTTFKGLRSLIELDLSHNRLENLTNDMFRGLFTLKTLSLQYNSIIIIQSNAFIGLRDLERLDLSYNKIVSLSFDAFNVLRNLQHINLDGNNVTKELNSATESKGLNKTKNDTKVDEENDKQLQRETKGCLHFERQQVVVQVPRNKTVCLERKLKNCTVPVVIVNRTKTVTTRFNICWDVTNKLRPMLFILGTGAILSNLVVITTVTWTRNLRRCSPFLLVSEMAFCDFLVGIYSFGIAFGHGLDTDDFKVWKNTHCSFFRSMFIFAEVVGSLTSLLMTIERYVAIVFCMRPSIRLGRKAIRISLVLFWITGVAAAVLVQMLDTRNNQKTGNMCLIYRNSNKISTVYISELLLLFLVFAYLLVAMLYFHIFIAVRKSARNAGVLRESTLAKRIGAIVLTSFVFFAAPNFTLAWFIFSGGGVFEDAKTNRTLLWWLPPVCLVVNACLNPWLFAFKNDKFVRALRKLAGDPFARLLTLRSKKTARRDHAYIVDNSSLATSQCSLQGIELTLFSAGDHEEKDPDKI</sequence>
<dbReference type="OrthoDB" id="5986460at2759"/>
<evidence type="ECO:0000256" key="5">
    <source>
        <dbReference type="ARBA" id="ARBA00022737"/>
    </source>
</evidence>
<name>A0A9W9YQ43_9CNID</name>
<evidence type="ECO:0000313" key="13">
    <source>
        <dbReference type="EMBL" id="KAJ7357747.1"/>
    </source>
</evidence>
<keyword evidence="14" id="KW-1185">Reference proteome</keyword>
<keyword evidence="7" id="KW-0297">G-protein coupled receptor</keyword>
<keyword evidence="10" id="KW-0807">Transducer</keyword>
<dbReference type="GO" id="GO:0008528">
    <property type="term" value="F:G protein-coupled peptide receptor activity"/>
    <property type="evidence" value="ECO:0007669"/>
    <property type="project" value="TreeGrafter"/>
</dbReference>
<evidence type="ECO:0000256" key="3">
    <source>
        <dbReference type="ARBA" id="ARBA00022614"/>
    </source>
</evidence>
<dbReference type="GO" id="GO:0007189">
    <property type="term" value="P:adenylate cyclase-activating G protein-coupled receptor signaling pathway"/>
    <property type="evidence" value="ECO:0007669"/>
    <property type="project" value="TreeGrafter"/>
</dbReference>